<dbReference type="InterPro" id="IPR051586">
    <property type="entry name" value="PKC-binding_NELL"/>
</dbReference>
<evidence type="ECO:0000313" key="7">
    <source>
        <dbReference type="Proteomes" id="UP001152795"/>
    </source>
</evidence>
<dbReference type="PANTHER" id="PTHR24042">
    <property type="entry name" value="NEL HOMOLOG"/>
    <property type="match status" value="1"/>
</dbReference>
<dbReference type="InterPro" id="IPR000742">
    <property type="entry name" value="EGF"/>
</dbReference>
<dbReference type="SUPFAM" id="SSF57196">
    <property type="entry name" value="EGF/Laminin"/>
    <property type="match status" value="2"/>
</dbReference>
<sequence>MKYHWQPSSCDDCRDFTCKKDYDECAQNTHTCDQNADCINTVGSYTCQCRSGYTGDGHICTDYDECAQNTHTCDQNADCVNTVGSYTCQCRSGYTGDGHICT</sequence>
<evidence type="ECO:0000256" key="3">
    <source>
        <dbReference type="ARBA" id="ARBA00023157"/>
    </source>
</evidence>
<dbReference type="InterPro" id="IPR000152">
    <property type="entry name" value="EGF-type_Asp/Asn_hydroxyl_site"/>
</dbReference>
<dbReference type="PROSITE" id="PS00010">
    <property type="entry name" value="ASX_HYDROXYL"/>
    <property type="match status" value="2"/>
</dbReference>
<dbReference type="GO" id="GO:0005509">
    <property type="term" value="F:calcium ion binding"/>
    <property type="evidence" value="ECO:0007669"/>
    <property type="project" value="InterPro"/>
</dbReference>
<keyword evidence="7" id="KW-1185">Reference proteome</keyword>
<dbReference type="Pfam" id="PF12947">
    <property type="entry name" value="EGF_3"/>
    <property type="match status" value="2"/>
</dbReference>
<dbReference type="FunFam" id="2.10.25.10:FF:000049">
    <property type="entry name" value="Fibrillin 2"/>
    <property type="match status" value="2"/>
</dbReference>
<keyword evidence="2" id="KW-0732">Signal</keyword>
<evidence type="ECO:0000256" key="2">
    <source>
        <dbReference type="ARBA" id="ARBA00022729"/>
    </source>
</evidence>
<dbReference type="InterPro" id="IPR024731">
    <property type="entry name" value="NELL2-like_EGF"/>
</dbReference>
<dbReference type="PANTHER" id="PTHR24042:SF5">
    <property type="entry name" value="EGF-LIKE CALCIUM-BINDING DOMAIN-CONTAINING PROTEIN"/>
    <property type="match status" value="1"/>
</dbReference>
<dbReference type="PROSITE" id="PS50026">
    <property type="entry name" value="EGF_3"/>
    <property type="match status" value="2"/>
</dbReference>
<organism evidence="6 7">
    <name type="scientific">Paramuricea clavata</name>
    <name type="common">Red gorgonian</name>
    <name type="synonym">Violescent sea-whip</name>
    <dbReference type="NCBI Taxonomy" id="317549"/>
    <lineage>
        <taxon>Eukaryota</taxon>
        <taxon>Metazoa</taxon>
        <taxon>Cnidaria</taxon>
        <taxon>Anthozoa</taxon>
        <taxon>Octocorallia</taxon>
        <taxon>Malacalcyonacea</taxon>
        <taxon>Plexauridae</taxon>
        <taxon>Paramuricea</taxon>
    </lineage>
</organism>
<keyword evidence="4" id="KW-0325">Glycoprotein</keyword>
<dbReference type="EMBL" id="CACRXK020018501">
    <property type="protein sequence ID" value="CAB4032570.1"/>
    <property type="molecule type" value="Genomic_DNA"/>
</dbReference>
<dbReference type="AlphaFoldDB" id="A0A7D9JP05"/>
<dbReference type="PROSITE" id="PS01187">
    <property type="entry name" value="EGF_CA"/>
    <property type="match status" value="1"/>
</dbReference>
<feature type="non-terminal residue" evidence="6">
    <location>
        <position position="1"/>
    </location>
</feature>
<protein>
    <submittedName>
        <fullName evidence="6">Uromodulin-like, partial</fullName>
    </submittedName>
</protein>
<keyword evidence="3" id="KW-1015">Disulfide bond</keyword>
<dbReference type="GO" id="GO:0008201">
    <property type="term" value="F:heparin binding"/>
    <property type="evidence" value="ECO:0007669"/>
    <property type="project" value="TreeGrafter"/>
</dbReference>
<dbReference type="InterPro" id="IPR018097">
    <property type="entry name" value="EGF_Ca-bd_CS"/>
</dbReference>
<dbReference type="OrthoDB" id="10066810at2759"/>
<evidence type="ECO:0000256" key="5">
    <source>
        <dbReference type="PROSITE-ProRule" id="PRU00076"/>
    </source>
</evidence>
<reference evidence="6" key="1">
    <citation type="submission" date="2020-04" db="EMBL/GenBank/DDBJ databases">
        <authorList>
            <person name="Alioto T."/>
            <person name="Alioto T."/>
            <person name="Gomez Garrido J."/>
        </authorList>
    </citation>
    <scope>NUCLEOTIDE SEQUENCE</scope>
    <source>
        <strain evidence="6">A484AB</strain>
    </source>
</reference>
<proteinExistence type="predicted"/>
<dbReference type="SMART" id="SM00181">
    <property type="entry name" value="EGF"/>
    <property type="match status" value="2"/>
</dbReference>
<dbReference type="Proteomes" id="UP001152795">
    <property type="component" value="Unassembled WGS sequence"/>
</dbReference>
<name>A0A7D9JP05_PARCT</name>
<dbReference type="GO" id="GO:0005615">
    <property type="term" value="C:extracellular space"/>
    <property type="evidence" value="ECO:0007669"/>
    <property type="project" value="TreeGrafter"/>
</dbReference>
<gene>
    <name evidence="6" type="ORF">PACLA_8A087016</name>
</gene>
<comment type="caution">
    <text evidence="6">The sequence shown here is derived from an EMBL/GenBank/DDBJ whole genome shotgun (WGS) entry which is preliminary data.</text>
</comment>
<dbReference type="SMART" id="SM00179">
    <property type="entry name" value="EGF_CA"/>
    <property type="match status" value="2"/>
</dbReference>
<evidence type="ECO:0000313" key="6">
    <source>
        <dbReference type="EMBL" id="CAB4032570.1"/>
    </source>
</evidence>
<evidence type="ECO:0000256" key="1">
    <source>
        <dbReference type="ARBA" id="ARBA00022536"/>
    </source>
</evidence>
<dbReference type="InterPro" id="IPR001881">
    <property type="entry name" value="EGF-like_Ca-bd_dom"/>
</dbReference>
<accession>A0A7D9JP05</accession>
<evidence type="ECO:0000256" key="4">
    <source>
        <dbReference type="ARBA" id="ARBA00023180"/>
    </source>
</evidence>
<dbReference type="Gene3D" id="2.10.25.10">
    <property type="entry name" value="Laminin"/>
    <property type="match status" value="2"/>
</dbReference>
<keyword evidence="1 5" id="KW-0245">EGF-like domain</keyword>
<dbReference type="PROSITE" id="PS01186">
    <property type="entry name" value="EGF_2"/>
    <property type="match status" value="1"/>
</dbReference>
<comment type="caution">
    <text evidence="5">Lacks conserved residue(s) required for the propagation of feature annotation.</text>
</comment>